<dbReference type="Proteomes" id="UP000291072">
    <property type="component" value="Unassembled WGS sequence"/>
</dbReference>
<evidence type="ECO:0000313" key="3">
    <source>
        <dbReference type="Proteomes" id="UP000291072"/>
    </source>
</evidence>
<dbReference type="EMBL" id="PSZP01000014">
    <property type="protein sequence ID" value="TCG11081.1"/>
    <property type="molecule type" value="Genomic_DNA"/>
</dbReference>
<accession>A0A4R0XVU9</accession>
<sequence length="299" mass="34293">MKKKRVLLGLAASSLAIATPVAAVVSCGKKEEKEKDYGKVFDKFDAVISKESASLDNWTEEEALVEKTNSYKTNTGENVEVKIKQLSNKFVDYIIDEINKAHMEEPFKIVHLDLSAYDIDQMGDYFWTETNNRIKLNTQVSSVWMDKKVDLQTSVIILNLNTTPLATHYLHTFDKKASNKKGWIVRSNSWIGKVDRNDNYTNLVDKTIMDPFLDNYLHSTKIGFVLLNNLETHGEKNESGLNPDESYGYQIMSNRLSSLSTTISNLFLYRDEPIADLKKETSEKYYSFITKKLFLSMYK</sequence>
<dbReference type="AlphaFoldDB" id="A0A4R0XVU9"/>
<proteinExistence type="predicted"/>
<dbReference type="PROSITE" id="PS51257">
    <property type="entry name" value="PROKAR_LIPOPROTEIN"/>
    <property type="match status" value="1"/>
</dbReference>
<gene>
    <name evidence="2" type="ORF">C4B25_02430</name>
</gene>
<reference evidence="2 3" key="1">
    <citation type="submission" date="2018-02" db="EMBL/GenBank/DDBJ databases">
        <title>Mycoplasma marinum and Mycoplasma todarodis sp. nov., moderately halophilic and psychrotolerant mycoplasmas isolated from cephalopods.</title>
        <authorList>
            <person name="Viver T."/>
        </authorList>
    </citation>
    <scope>NUCLEOTIDE SEQUENCE [LARGE SCALE GENOMIC DNA]</scope>
    <source>
        <strain evidence="2 3">5H</strain>
    </source>
</reference>
<feature type="signal peptide" evidence="1">
    <location>
        <begin position="1"/>
        <end position="18"/>
    </location>
</feature>
<dbReference type="RefSeq" id="WP_131613471.1">
    <property type="nucleotide sequence ID" value="NZ_PSZP01000014.1"/>
</dbReference>
<keyword evidence="1" id="KW-0732">Signal</keyword>
<keyword evidence="3" id="KW-1185">Reference proteome</keyword>
<name>A0A4R0XVU9_9MOLU</name>
<evidence type="ECO:0000256" key="1">
    <source>
        <dbReference type="SAM" id="SignalP"/>
    </source>
</evidence>
<feature type="chain" id="PRO_5020905942" description="Lipoprotein" evidence="1">
    <location>
        <begin position="19"/>
        <end position="299"/>
    </location>
</feature>
<comment type="caution">
    <text evidence="2">The sequence shown here is derived from an EMBL/GenBank/DDBJ whole genome shotgun (WGS) entry which is preliminary data.</text>
</comment>
<evidence type="ECO:0008006" key="4">
    <source>
        <dbReference type="Google" id="ProtNLM"/>
    </source>
</evidence>
<organism evidence="2 3">
    <name type="scientific">Mycoplasma todarodis</name>
    <dbReference type="NCBI Taxonomy" id="1937191"/>
    <lineage>
        <taxon>Bacteria</taxon>
        <taxon>Bacillati</taxon>
        <taxon>Mycoplasmatota</taxon>
        <taxon>Mollicutes</taxon>
        <taxon>Mycoplasmataceae</taxon>
        <taxon>Mycoplasma</taxon>
    </lineage>
</organism>
<protein>
    <recommendedName>
        <fullName evidence="4">Lipoprotein</fullName>
    </recommendedName>
</protein>
<evidence type="ECO:0000313" key="2">
    <source>
        <dbReference type="EMBL" id="TCG11081.1"/>
    </source>
</evidence>